<dbReference type="GO" id="GO:0005216">
    <property type="term" value="F:monoatomic ion channel activity"/>
    <property type="evidence" value="ECO:0007669"/>
    <property type="project" value="InterPro"/>
</dbReference>
<dbReference type="InterPro" id="IPR005821">
    <property type="entry name" value="Ion_trans_dom"/>
</dbReference>
<feature type="domain" description="Ion transport" evidence="7">
    <location>
        <begin position="713"/>
        <end position="898"/>
    </location>
</feature>
<keyword evidence="9" id="KW-1185">Reference proteome</keyword>
<reference evidence="8 9" key="1">
    <citation type="journal article" date="2013" name="Proc. Natl. Acad. Sci. U.S.A.">
        <title>Genome of an arbuscular mycorrhizal fungus provides insight into the oldest plant symbiosis.</title>
        <authorList>
            <person name="Tisserant E."/>
            <person name="Malbreil M."/>
            <person name="Kuo A."/>
            <person name="Kohler A."/>
            <person name="Symeonidi A."/>
            <person name="Balestrini R."/>
            <person name="Charron P."/>
            <person name="Duensing N."/>
            <person name="Frei Dit Frey N."/>
            <person name="Gianinazzi-Pearson V."/>
            <person name="Gilbert L.B."/>
            <person name="Handa Y."/>
            <person name="Herr J.R."/>
            <person name="Hijri M."/>
            <person name="Koul R."/>
            <person name="Kawaguchi M."/>
            <person name="Krajinski F."/>
            <person name="Lammers P.J."/>
            <person name="Masclaux F.G."/>
            <person name="Murat C."/>
            <person name="Morin E."/>
            <person name="Ndikumana S."/>
            <person name="Pagni M."/>
            <person name="Petitpierre D."/>
            <person name="Requena N."/>
            <person name="Rosikiewicz P."/>
            <person name="Riley R."/>
            <person name="Saito K."/>
            <person name="San Clemente H."/>
            <person name="Shapiro H."/>
            <person name="van Tuinen D."/>
            <person name="Becard G."/>
            <person name="Bonfante P."/>
            <person name="Paszkowski U."/>
            <person name="Shachar-Hill Y.Y."/>
            <person name="Tuskan G.A."/>
            <person name="Young P.W."/>
            <person name="Sanders I.R."/>
            <person name="Henrissat B."/>
            <person name="Rensing S.A."/>
            <person name="Grigoriev I.V."/>
            <person name="Corradi N."/>
            <person name="Roux C."/>
            <person name="Martin F."/>
        </authorList>
    </citation>
    <scope>NUCLEOTIDE SEQUENCE [LARGE SCALE GENOMIC DNA]</scope>
    <source>
        <strain evidence="8 9">DAOM 197198</strain>
    </source>
</reference>
<gene>
    <name evidence="8" type="ORF">GLOIN_2v1875127</name>
</gene>
<dbReference type="InterPro" id="IPR024862">
    <property type="entry name" value="TRPV"/>
</dbReference>
<dbReference type="PANTHER" id="PTHR10582:SF2">
    <property type="entry name" value="INACTIVE"/>
    <property type="match status" value="1"/>
</dbReference>
<accession>A0A2P4Q4K1</accession>
<evidence type="ECO:0000313" key="8">
    <source>
        <dbReference type="EMBL" id="POG72585.1"/>
    </source>
</evidence>
<dbReference type="VEuPathDB" id="FungiDB:RhiirFUN_025201"/>
<evidence type="ECO:0000256" key="4">
    <source>
        <dbReference type="ARBA" id="ARBA00022989"/>
    </source>
</evidence>
<dbReference type="Proteomes" id="UP000018888">
    <property type="component" value="Unassembled WGS sequence"/>
</dbReference>
<protein>
    <recommendedName>
        <fullName evidence="7">Ion transport domain-containing protein</fullName>
    </recommendedName>
</protein>
<evidence type="ECO:0000256" key="6">
    <source>
        <dbReference type="SAM" id="Phobius"/>
    </source>
</evidence>
<comment type="caution">
    <text evidence="8">The sequence shown here is derived from an EMBL/GenBank/DDBJ whole genome shotgun (WGS) entry which is preliminary data.</text>
</comment>
<feature type="transmembrane region" description="Helical" evidence="6">
    <location>
        <begin position="814"/>
        <end position="832"/>
    </location>
</feature>
<evidence type="ECO:0000259" key="7">
    <source>
        <dbReference type="Pfam" id="PF00520"/>
    </source>
</evidence>
<keyword evidence="2 6" id="KW-0812">Transmembrane</keyword>
<feature type="transmembrane region" description="Helical" evidence="6">
    <location>
        <begin position="742"/>
        <end position="767"/>
    </location>
</feature>
<name>A0A2P4Q4K1_RHIID</name>
<keyword evidence="5 6" id="KW-0472">Membrane</keyword>
<reference evidence="8 9" key="2">
    <citation type="journal article" date="2018" name="New Phytol.">
        <title>High intraspecific genome diversity in the model arbuscular mycorrhizal symbiont Rhizophagus irregularis.</title>
        <authorList>
            <person name="Chen E.C.H."/>
            <person name="Morin E."/>
            <person name="Beaudet D."/>
            <person name="Noel J."/>
            <person name="Yildirir G."/>
            <person name="Ndikumana S."/>
            <person name="Charron P."/>
            <person name="St-Onge C."/>
            <person name="Giorgi J."/>
            <person name="Kruger M."/>
            <person name="Marton T."/>
            <person name="Ropars J."/>
            <person name="Grigoriev I.V."/>
            <person name="Hainaut M."/>
            <person name="Henrissat B."/>
            <person name="Roux C."/>
            <person name="Martin F."/>
            <person name="Corradi N."/>
        </authorList>
    </citation>
    <scope>NUCLEOTIDE SEQUENCE [LARGE SCALE GENOMIC DNA]</scope>
    <source>
        <strain evidence="8 9">DAOM 197198</strain>
    </source>
</reference>
<dbReference type="EMBL" id="AUPC02000094">
    <property type="protein sequence ID" value="POG72585.1"/>
    <property type="molecule type" value="Genomic_DNA"/>
</dbReference>
<dbReference type="AlphaFoldDB" id="A0A2P4Q4K1"/>
<organism evidence="8 9">
    <name type="scientific">Rhizophagus irregularis (strain DAOM 181602 / DAOM 197198 / MUCL 43194)</name>
    <name type="common">Arbuscular mycorrhizal fungus</name>
    <name type="synonym">Glomus intraradices</name>
    <dbReference type="NCBI Taxonomy" id="747089"/>
    <lineage>
        <taxon>Eukaryota</taxon>
        <taxon>Fungi</taxon>
        <taxon>Fungi incertae sedis</taxon>
        <taxon>Mucoromycota</taxon>
        <taxon>Glomeromycotina</taxon>
        <taxon>Glomeromycetes</taxon>
        <taxon>Glomerales</taxon>
        <taxon>Glomeraceae</taxon>
        <taxon>Rhizophagus</taxon>
    </lineage>
</organism>
<feature type="transmembrane region" description="Helical" evidence="6">
    <location>
        <begin position="714"/>
        <end position="730"/>
    </location>
</feature>
<evidence type="ECO:0000256" key="1">
    <source>
        <dbReference type="ARBA" id="ARBA00004141"/>
    </source>
</evidence>
<evidence type="ECO:0000256" key="5">
    <source>
        <dbReference type="ARBA" id="ARBA00023136"/>
    </source>
</evidence>
<proteinExistence type="predicted"/>
<feature type="transmembrane region" description="Helical" evidence="6">
    <location>
        <begin position="687"/>
        <end position="708"/>
    </location>
</feature>
<evidence type="ECO:0000313" key="9">
    <source>
        <dbReference type="Proteomes" id="UP000018888"/>
    </source>
</evidence>
<sequence>MSDDIIIDISTPESGVKGEQMICSLSLKCVATWNGKDEKISIWQKSSSANEDIELNVLIEKLSSITNINFHKLVELVDISDEKLLILELESDDCNPYRVVYDLNYQRSLIHKYTPHIFVKWKFLENGNLLTMHHEHSNKSRLKIELYFIENGSFKLKRSYFILTNYYDNSYLFSQGQLMHGSKYLRQWNVINGSEDFDHQYYLGCSKSVQVCFNESLLAVRKLNNSLIIYSKKTGMAFFQRLQVKIKDIGFCKESDLLIVQEDNESNIDGFNYHFIDPYFGNILYTQPIKSKHKQLIIHENVISIVDNSVQIENIFENTKEQLYREMSTHLLLSMTNSASIIRGCKGETKEFSKCNECDEYVEVSSTLLTWKIYKSERKLSANINSQEIDCIILDERLSNIFYFYMLPNDDIVIHTNHYGIIFTLNNQNKIELLFFSQLSIDDEHHYSYENDSFEIIFNKFTNQPIIIEMIVNYLDDITKFTLYASYILQAAIKCRKGDIIDHIIEKCIDHYNKNPENIHLFKIVTNHISEIRKYNHYYVKKFFNYTTLIKAPQKIQCEEVTGQRKFFLPIFILFEYHHLYGFTHDTDANSYLLKSTFFLNIIRSLRDNSYSLYNYLLKPFSKKRSAIKLYIPLPQFASYNTNYNPVKEFFLGPEKNEFLKLKDSHFYSDWNGEALLNFKWKKFGRFYYYINWLVYIAFLITFSLAIHGNFQKVFFIISAILGFFQLLFFEVRQFLWNMKKYFFSIWNWFDLIAYILPIVISIRWLMNHPLPAWVSSVSIFFLELRFIFYLRVFEQFCIYFAIIIGVARNTISFFVILAFIIIVYTHAFIVLSNHNNFFDSFLAIYKLMTGDTTNLEFQKNPELIVIWISFSVFTVIYLLNLFIGLLNEEIQKIDKKTLFLHQRAEILAEIELFNLFPSQRRLKSWFPDHIYYYVNVDELQRKLNEINSSDTYKDSPYKPIIHPDLLDLITCKITNSIENGTYNSISERINFSLLKNKGQISITLKFKGKKLIDYIDHIVMDNDDDDKDGKEFKNMNLEENNIQDYLKSIQNIIKSNVSKNKHYLNITLEFKGARLVKYESQVAD</sequence>
<dbReference type="GO" id="GO:0098703">
    <property type="term" value="P:calcium ion import across plasma membrane"/>
    <property type="evidence" value="ECO:0007669"/>
    <property type="project" value="TreeGrafter"/>
</dbReference>
<dbReference type="Pfam" id="PF00520">
    <property type="entry name" value="Ion_trans"/>
    <property type="match status" value="1"/>
</dbReference>
<comment type="subcellular location">
    <subcellularLocation>
        <location evidence="1">Membrane</location>
        <topology evidence="1">Multi-pass membrane protein</topology>
    </subcellularLocation>
</comment>
<feature type="transmembrane region" description="Helical" evidence="6">
    <location>
        <begin position="787"/>
        <end position="807"/>
    </location>
</feature>
<dbReference type="PANTHER" id="PTHR10582">
    <property type="entry name" value="TRANSIENT RECEPTOR POTENTIAL ION CHANNEL PROTEIN"/>
    <property type="match status" value="1"/>
</dbReference>
<dbReference type="GO" id="GO:0005886">
    <property type="term" value="C:plasma membrane"/>
    <property type="evidence" value="ECO:0007669"/>
    <property type="project" value="TreeGrafter"/>
</dbReference>
<evidence type="ECO:0000256" key="2">
    <source>
        <dbReference type="ARBA" id="ARBA00022692"/>
    </source>
</evidence>
<evidence type="ECO:0000256" key="3">
    <source>
        <dbReference type="ARBA" id="ARBA00022737"/>
    </source>
</evidence>
<keyword evidence="4 6" id="KW-1133">Transmembrane helix</keyword>
<feature type="transmembrane region" description="Helical" evidence="6">
    <location>
        <begin position="865"/>
        <end position="887"/>
    </location>
</feature>
<keyword evidence="3" id="KW-0677">Repeat</keyword>